<dbReference type="SUPFAM" id="SSF46785">
    <property type="entry name" value="Winged helix' DNA-binding domain"/>
    <property type="match status" value="1"/>
</dbReference>
<gene>
    <name evidence="6" type="ORF">DSM112329_03615</name>
</gene>
<keyword evidence="3" id="KW-0804">Transcription</keyword>
<evidence type="ECO:0000259" key="5">
    <source>
        <dbReference type="PROSITE" id="PS51118"/>
    </source>
</evidence>
<evidence type="ECO:0000256" key="3">
    <source>
        <dbReference type="ARBA" id="ARBA00023163"/>
    </source>
</evidence>
<dbReference type="RefSeq" id="WP_354697956.1">
    <property type="nucleotide sequence ID" value="NZ_CP114014.1"/>
</dbReference>
<evidence type="ECO:0000256" key="2">
    <source>
        <dbReference type="ARBA" id="ARBA00023125"/>
    </source>
</evidence>
<dbReference type="AlphaFoldDB" id="A0AAU7AZJ4"/>
<dbReference type="KEGG" id="parq:DSM112329_03615"/>
<feature type="region of interest" description="Disordered" evidence="4">
    <location>
        <begin position="140"/>
        <end position="161"/>
    </location>
</feature>
<dbReference type="PANTHER" id="PTHR33204:SF18">
    <property type="entry name" value="TRANSCRIPTIONAL REGULATORY PROTEIN"/>
    <property type="match status" value="1"/>
</dbReference>
<sequence length="161" mass="17844">MLGSTYTDQTCSIARSLEVVGERWTLLIIRDTFLGIRRFEDIQRDLGIARNVLTARLEHLLEHDVLERRQYQDRPARFEYFLTEKGLGLWPVIHSLMSWGDEFAPSPGGRPTISTHRGCGGELNADRVCQACGELVSSPRQSEAIAGPGAAEGHPLLSKAG</sequence>
<dbReference type="Gene3D" id="1.10.10.10">
    <property type="entry name" value="Winged helix-like DNA-binding domain superfamily/Winged helix DNA-binding domain"/>
    <property type="match status" value="1"/>
</dbReference>
<name>A0AAU7AZJ4_9ACTN</name>
<dbReference type="InterPro" id="IPR036388">
    <property type="entry name" value="WH-like_DNA-bd_sf"/>
</dbReference>
<evidence type="ECO:0000256" key="1">
    <source>
        <dbReference type="ARBA" id="ARBA00023015"/>
    </source>
</evidence>
<dbReference type="PROSITE" id="PS51118">
    <property type="entry name" value="HTH_HXLR"/>
    <property type="match status" value="1"/>
</dbReference>
<feature type="domain" description="HTH hxlR-type" evidence="5">
    <location>
        <begin position="11"/>
        <end position="108"/>
    </location>
</feature>
<keyword evidence="1" id="KW-0805">Transcription regulation</keyword>
<protein>
    <submittedName>
        <fullName evidence="6">HTH-type transcriptional regulator</fullName>
    </submittedName>
</protein>
<proteinExistence type="predicted"/>
<organism evidence="6">
    <name type="scientific">Paraconexibacter sp. AEG42_29</name>
    <dbReference type="NCBI Taxonomy" id="2997339"/>
    <lineage>
        <taxon>Bacteria</taxon>
        <taxon>Bacillati</taxon>
        <taxon>Actinomycetota</taxon>
        <taxon>Thermoleophilia</taxon>
        <taxon>Solirubrobacterales</taxon>
        <taxon>Paraconexibacteraceae</taxon>
        <taxon>Paraconexibacter</taxon>
    </lineage>
</organism>
<reference evidence="6" key="1">
    <citation type="submission" date="2022-12" db="EMBL/GenBank/DDBJ databases">
        <title>Paraconexibacter alkalitolerans sp. nov. and Baekduia alba sp. nov., isolated from soil and emended description of the genera Paraconexibacter (Chun et al., 2020) and Baekduia (An et al., 2020).</title>
        <authorList>
            <person name="Vieira S."/>
            <person name="Huber K.J."/>
            <person name="Geppert A."/>
            <person name="Wolf J."/>
            <person name="Neumann-Schaal M."/>
            <person name="Muesken M."/>
            <person name="Overmann J."/>
        </authorList>
    </citation>
    <scope>NUCLEOTIDE SEQUENCE</scope>
    <source>
        <strain evidence="6">AEG42_29</strain>
    </source>
</reference>
<dbReference type="InterPro" id="IPR036390">
    <property type="entry name" value="WH_DNA-bd_sf"/>
</dbReference>
<keyword evidence="2" id="KW-0238">DNA-binding</keyword>
<accession>A0AAU7AZJ4</accession>
<dbReference type="InterPro" id="IPR002577">
    <property type="entry name" value="HTH_HxlR"/>
</dbReference>
<dbReference type="Pfam" id="PF01638">
    <property type="entry name" value="HxlR"/>
    <property type="match status" value="1"/>
</dbReference>
<evidence type="ECO:0000256" key="4">
    <source>
        <dbReference type="SAM" id="MobiDB-lite"/>
    </source>
</evidence>
<evidence type="ECO:0000313" key="6">
    <source>
        <dbReference type="EMBL" id="XAY06738.1"/>
    </source>
</evidence>
<dbReference type="EMBL" id="CP114014">
    <property type="protein sequence ID" value="XAY06738.1"/>
    <property type="molecule type" value="Genomic_DNA"/>
</dbReference>
<dbReference type="GO" id="GO:0003677">
    <property type="term" value="F:DNA binding"/>
    <property type="evidence" value="ECO:0007669"/>
    <property type="project" value="UniProtKB-KW"/>
</dbReference>
<dbReference type="PANTHER" id="PTHR33204">
    <property type="entry name" value="TRANSCRIPTIONAL REGULATOR, MARR FAMILY"/>
    <property type="match status" value="1"/>
</dbReference>